<evidence type="ECO:0000313" key="4">
    <source>
        <dbReference type="Proteomes" id="UP001595704"/>
    </source>
</evidence>
<sequence>MISLPVRTGLLAAFLTTTTLAGIAPALAADLPASRPETPAPALPQWNPWMIRARALMVVPRDDATLYAAGERLFGANVNVSNSVVPELDITYFFTPNLAAELILGVTPHRVKGAGALAGAPIGKAWLLPPTLTLQYHFTGLGAFKPYVGAGVNYTMFFDEQARGDFTSFRLKDNFGFALQAGFDYMLDAHWGINFDVKKIFLETDVKVNHGVVHGKARLDPWLISTGVTYRF</sequence>
<keyword evidence="4" id="KW-1185">Reference proteome</keyword>
<dbReference type="PANTHER" id="PTHR36920:SF1">
    <property type="entry name" value="OUTER MEMBRANE PROTEIN W"/>
    <property type="match status" value="1"/>
</dbReference>
<keyword evidence="2" id="KW-0732">Signal</keyword>
<feature type="chain" id="PRO_5045416467" evidence="2">
    <location>
        <begin position="29"/>
        <end position="232"/>
    </location>
</feature>
<organism evidence="3 4">
    <name type="scientific">Camelimonas fluminis</name>
    <dbReference type="NCBI Taxonomy" id="1576911"/>
    <lineage>
        <taxon>Bacteria</taxon>
        <taxon>Pseudomonadati</taxon>
        <taxon>Pseudomonadota</taxon>
        <taxon>Alphaproteobacteria</taxon>
        <taxon>Hyphomicrobiales</taxon>
        <taxon>Chelatococcaceae</taxon>
        <taxon>Camelimonas</taxon>
    </lineage>
</organism>
<dbReference type="Proteomes" id="UP001595704">
    <property type="component" value="Unassembled WGS sequence"/>
</dbReference>
<accession>A0ABV7UJN6</accession>
<name>A0ABV7UJN6_9HYPH</name>
<comment type="similarity">
    <text evidence="1">Belongs to the OmpW/AlkL family.</text>
</comment>
<dbReference type="RefSeq" id="WP_191320231.1">
    <property type="nucleotide sequence ID" value="NZ_BNCG01000015.1"/>
</dbReference>
<proteinExistence type="inferred from homology"/>
<dbReference type="EMBL" id="JBHRYC010000082">
    <property type="protein sequence ID" value="MFC3638926.1"/>
    <property type="molecule type" value="Genomic_DNA"/>
</dbReference>
<dbReference type="InterPro" id="IPR011250">
    <property type="entry name" value="OMP/PagP_B-barrel"/>
</dbReference>
<gene>
    <name evidence="3" type="ORF">ACFONL_16420</name>
</gene>
<evidence type="ECO:0000313" key="3">
    <source>
        <dbReference type="EMBL" id="MFC3638926.1"/>
    </source>
</evidence>
<dbReference type="Gene3D" id="2.40.160.20">
    <property type="match status" value="1"/>
</dbReference>
<comment type="caution">
    <text evidence="3">The sequence shown here is derived from an EMBL/GenBank/DDBJ whole genome shotgun (WGS) entry which is preliminary data.</text>
</comment>
<evidence type="ECO:0000256" key="2">
    <source>
        <dbReference type="SAM" id="SignalP"/>
    </source>
</evidence>
<reference evidence="4" key="1">
    <citation type="journal article" date="2019" name="Int. J. Syst. Evol. Microbiol.">
        <title>The Global Catalogue of Microorganisms (GCM) 10K type strain sequencing project: providing services to taxonomists for standard genome sequencing and annotation.</title>
        <authorList>
            <consortium name="The Broad Institute Genomics Platform"/>
            <consortium name="The Broad Institute Genome Sequencing Center for Infectious Disease"/>
            <person name="Wu L."/>
            <person name="Ma J."/>
        </authorList>
    </citation>
    <scope>NUCLEOTIDE SEQUENCE [LARGE SCALE GENOMIC DNA]</scope>
    <source>
        <strain evidence="4">KCTC 42282</strain>
    </source>
</reference>
<feature type="signal peptide" evidence="2">
    <location>
        <begin position="1"/>
        <end position="28"/>
    </location>
</feature>
<dbReference type="Pfam" id="PF03922">
    <property type="entry name" value="OmpW"/>
    <property type="match status" value="1"/>
</dbReference>
<dbReference type="PANTHER" id="PTHR36920">
    <property type="match status" value="1"/>
</dbReference>
<dbReference type="InterPro" id="IPR005618">
    <property type="entry name" value="OMPW"/>
</dbReference>
<evidence type="ECO:0000256" key="1">
    <source>
        <dbReference type="ARBA" id="ARBA00009330"/>
    </source>
</evidence>
<protein>
    <submittedName>
        <fullName evidence="3">OmpW family protein</fullName>
    </submittedName>
</protein>
<dbReference type="SUPFAM" id="SSF56925">
    <property type="entry name" value="OMPA-like"/>
    <property type="match status" value="1"/>
</dbReference>